<evidence type="ECO:0000256" key="6">
    <source>
        <dbReference type="ARBA" id="ARBA00023315"/>
    </source>
</evidence>
<dbReference type="InterPro" id="IPR004960">
    <property type="entry name" value="LipA_acyltrans"/>
</dbReference>
<keyword evidence="2" id="KW-1003">Cell membrane</keyword>
<dbReference type="STRING" id="355243.SAMN03080615_03355"/>
<gene>
    <name evidence="7" type="ORF">SAMN03080615_03355</name>
</gene>
<dbReference type="EMBL" id="FOGB01000012">
    <property type="protein sequence ID" value="SEQ95036.1"/>
    <property type="molecule type" value="Genomic_DNA"/>
</dbReference>
<name>A0A1H9K740_9GAMM</name>
<evidence type="ECO:0000256" key="4">
    <source>
        <dbReference type="ARBA" id="ARBA00022679"/>
    </source>
</evidence>
<dbReference type="PANTHER" id="PTHR30606">
    <property type="entry name" value="LIPID A BIOSYNTHESIS LAUROYL ACYLTRANSFERASE"/>
    <property type="match status" value="1"/>
</dbReference>
<dbReference type="RefSeq" id="WP_091360517.1">
    <property type="nucleotide sequence ID" value="NZ_AP025284.1"/>
</dbReference>
<evidence type="ECO:0000256" key="1">
    <source>
        <dbReference type="ARBA" id="ARBA00004533"/>
    </source>
</evidence>
<dbReference type="CDD" id="cd07984">
    <property type="entry name" value="LPLAT_LABLAT-like"/>
    <property type="match status" value="1"/>
</dbReference>
<comment type="subcellular location">
    <subcellularLocation>
        <location evidence="1">Cell inner membrane</location>
    </subcellularLocation>
</comment>
<evidence type="ECO:0000256" key="2">
    <source>
        <dbReference type="ARBA" id="ARBA00022475"/>
    </source>
</evidence>
<proteinExistence type="predicted"/>
<dbReference type="GO" id="GO:0009247">
    <property type="term" value="P:glycolipid biosynthetic process"/>
    <property type="evidence" value="ECO:0007669"/>
    <property type="project" value="UniProtKB-ARBA"/>
</dbReference>
<keyword evidence="5" id="KW-0472">Membrane</keyword>
<accession>A0A1H9K740</accession>
<protein>
    <submittedName>
        <fullName evidence="7">Lauroyl/myristoyl acyltransferase</fullName>
    </submittedName>
</protein>
<dbReference type="Pfam" id="PF03279">
    <property type="entry name" value="Lip_A_acyltrans"/>
    <property type="match status" value="1"/>
</dbReference>
<evidence type="ECO:0000256" key="3">
    <source>
        <dbReference type="ARBA" id="ARBA00022519"/>
    </source>
</evidence>
<keyword evidence="3" id="KW-0997">Cell inner membrane</keyword>
<dbReference type="AlphaFoldDB" id="A0A1H9K740"/>
<evidence type="ECO:0000313" key="8">
    <source>
        <dbReference type="Proteomes" id="UP000198749"/>
    </source>
</evidence>
<keyword evidence="4 7" id="KW-0808">Transferase</keyword>
<dbReference type="OrthoDB" id="5798399at2"/>
<keyword evidence="6 7" id="KW-0012">Acyltransferase</keyword>
<sequence length="301" mass="34264">MAEKGFSLQQKAELFLARLLRFMPIDVASDIGAWLGRRSARKAIRLKRKWVARLHQNFERLEGIHDPQAREGRIIEHIEHIGRVYAEYPVLHKIAAERLTVRGSEHLSNINGPIICVSAHTGHWELMAEVMRRHDIMGAVLYDPIPDKARLQQALKIRRYFCPEDTGNRHIPASPTAARELLSWLKSGRGLLLYIDEEKDGLVWSPALGRQLPFAGNRVMAAKLAVKHDVPLIPIHIQRKNGAHYEAVIEAPIVVGDTSSRLRATEDVAAQLNDVLERWVKEDLGHWYWLAQLNLDKPFPG</sequence>
<organism evidence="7 8">
    <name type="scientific">Amphritea atlantica</name>
    <dbReference type="NCBI Taxonomy" id="355243"/>
    <lineage>
        <taxon>Bacteria</taxon>
        <taxon>Pseudomonadati</taxon>
        <taxon>Pseudomonadota</taxon>
        <taxon>Gammaproteobacteria</taxon>
        <taxon>Oceanospirillales</taxon>
        <taxon>Oceanospirillaceae</taxon>
        <taxon>Amphritea</taxon>
    </lineage>
</organism>
<dbReference type="Proteomes" id="UP000198749">
    <property type="component" value="Unassembled WGS sequence"/>
</dbReference>
<evidence type="ECO:0000256" key="5">
    <source>
        <dbReference type="ARBA" id="ARBA00023136"/>
    </source>
</evidence>
<dbReference type="GO" id="GO:0005886">
    <property type="term" value="C:plasma membrane"/>
    <property type="evidence" value="ECO:0007669"/>
    <property type="project" value="UniProtKB-SubCell"/>
</dbReference>
<keyword evidence="8" id="KW-1185">Reference proteome</keyword>
<evidence type="ECO:0000313" key="7">
    <source>
        <dbReference type="EMBL" id="SEQ95036.1"/>
    </source>
</evidence>
<reference evidence="8" key="1">
    <citation type="submission" date="2016-10" db="EMBL/GenBank/DDBJ databases">
        <authorList>
            <person name="Varghese N."/>
            <person name="Submissions S."/>
        </authorList>
    </citation>
    <scope>NUCLEOTIDE SEQUENCE [LARGE SCALE GENOMIC DNA]</scope>
    <source>
        <strain evidence="8">DSM 18887</strain>
    </source>
</reference>
<dbReference type="PANTHER" id="PTHR30606:SF10">
    <property type="entry name" value="PHOSPHATIDYLINOSITOL MANNOSIDE ACYLTRANSFERASE"/>
    <property type="match status" value="1"/>
</dbReference>
<dbReference type="GO" id="GO:0016746">
    <property type="term" value="F:acyltransferase activity"/>
    <property type="evidence" value="ECO:0007669"/>
    <property type="project" value="UniProtKB-KW"/>
</dbReference>